<gene>
    <name evidence="1" type="ORF">H4S07_003457</name>
</gene>
<protein>
    <submittedName>
        <fullName evidence="1">Uncharacterized protein</fullName>
    </submittedName>
</protein>
<dbReference type="Proteomes" id="UP001140096">
    <property type="component" value="Unassembled WGS sequence"/>
</dbReference>
<evidence type="ECO:0000313" key="1">
    <source>
        <dbReference type="EMBL" id="KAJ2808185.1"/>
    </source>
</evidence>
<dbReference type="EMBL" id="JANBUP010001124">
    <property type="protein sequence ID" value="KAJ2808185.1"/>
    <property type="molecule type" value="Genomic_DNA"/>
</dbReference>
<sequence length="1099" mass="121039">MLGTRTENVAFRRGKRQGLMMSVTERYLRQDIPCAHKSCQLCPHNADLARRGLPQLSDSGMILIPDASVVSRYIELLEHSHALTNLVFCQSVVDALDRRNRTRTIRNVRGIAADPRRTSMVFANEVFAQTHVETTLPARDNRAVMRVAAWYKAHLVGAVGQKVVVLTLKASKSSEQYADYQESGVKVWKLAEFLAEFHPALVEHYASITEATKDGDMDITGMTPAEYAQARILAKAQSGYPSHLSPSEIEDGLRSGTLVRGKIRVLQPGGAMRTESQGIIERGGAADTPDIIIVGRAALNRACTGDTVVVRLLTRAEESAEGKDTVVEQGSDETGDEDDNEALAVEQVEAGEETTLDNARKPVRGVVVGVSERKWRPFVATLQVDEAGGSRHLAVPVDSSVPKIRIHYMDTAAIAEMYFVVAIDEWPADSQYPQGHFVRVLGPVGNLDTEVDVILVERQIAVSQSALKFSLASMREMPISTDQCPWSPSAEEVARRRDLRDSLIFSIDPKGSQDIDDAVSMRKAADGGYELGVHIADVTQFVLPGSATDTEAMARGTTVYLADRRFNMIPEVLSEQVCSLRGLKDRYAVSVIWDLDSEYNATKMWFGRTLIRSACEMYYEQAQALLDGVTNVDGLDPKMEASLKESIVELTKAMRVLRQRRYEAGALELASTEIKFTFDKESGAISELLPKSSLEIHRVIEEAMVFANSAVARRIYEQFPGAALLRRHRSPGSERFARLVDAARTKGFEIDCSSNAALADSLRRITEASKSDPDIVFLAKSMATLAMQEAEYFATGDCGSDAYLHYGLALDFYTHFTSPIRRYADIIVHRQLLEAVAMGGTVFEGNAAVGSQKWVGDTTGKLNERNRQSKRAQRESTELFQSRYVVQRTVGSGQEHLIADGVVAEIRTNGLIVYVPKFGLRGPVHLRDSSGQIKLALSVLSGNARDSDSFIEGCSEFVADTKQLSIRLPMNVPVFQLGSQVLRFSVFDHVRVSLRVLETKRRRPPVYLILVSRASSSANGMRAYRSTLPSLDKTFRVSAASNSASKKASNTGNATSTASPMMTTTGEKLTTGKSSDYYSVLERFGEMSLFETHCDVQTL</sequence>
<name>A0ACC1LHB2_9FUNG</name>
<proteinExistence type="predicted"/>
<comment type="caution">
    <text evidence="1">The sequence shown here is derived from an EMBL/GenBank/DDBJ whole genome shotgun (WGS) entry which is preliminary data.</text>
</comment>
<accession>A0ACC1LHB2</accession>
<organism evidence="1 2">
    <name type="scientific">Coemansia furcata</name>
    <dbReference type="NCBI Taxonomy" id="417177"/>
    <lineage>
        <taxon>Eukaryota</taxon>
        <taxon>Fungi</taxon>
        <taxon>Fungi incertae sedis</taxon>
        <taxon>Zoopagomycota</taxon>
        <taxon>Kickxellomycotina</taxon>
        <taxon>Kickxellomycetes</taxon>
        <taxon>Kickxellales</taxon>
        <taxon>Kickxellaceae</taxon>
        <taxon>Coemansia</taxon>
    </lineage>
</organism>
<evidence type="ECO:0000313" key="2">
    <source>
        <dbReference type="Proteomes" id="UP001140096"/>
    </source>
</evidence>
<reference evidence="1" key="1">
    <citation type="submission" date="2022-07" db="EMBL/GenBank/DDBJ databases">
        <title>Phylogenomic reconstructions and comparative analyses of Kickxellomycotina fungi.</title>
        <authorList>
            <person name="Reynolds N.K."/>
            <person name="Stajich J.E."/>
            <person name="Barry K."/>
            <person name="Grigoriev I.V."/>
            <person name="Crous P."/>
            <person name="Smith M.E."/>
        </authorList>
    </citation>
    <scope>NUCLEOTIDE SEQUENCE</scope>
    <source>
        <strain evidence="1">CBS 102833</strain>
    </source>
</reference>
<keyword evidence="2" id="KW-1185">Reference proteome</keyword>